<dbReference type="InterPro" id="IPR002477">
    <property type="entry name" value="Peptidoglycan-bd-like"/>
</dbReference>
<reference evidence="6" key="1">
    <citation type="submission" date="2021-01" db="EMBL/GenBank/DDBJ databases">
        <title>Whole genome shotgun sequence of Rugosimonospora africana NBRC 104875.</title>
        <authorList>
            <person name="Komaki H."/>
            <person name="Tamura T."/>
        </authorList>
    </citation>
    <scope>NUCLEOTIDE SEQUENCE</scope>
    <source>
        <strain evidence="6">NBRC 104875</strain>
    </source>
</reference>
<gene>
    <name evidence="6" type="ORF">Raf01_05290</name>
</gene>
<comment type="caution">
    <text evidence="6">The sequence shown here is derived from an EMBL/GenBank/DDBJ whole genome shotgun (WGS) entry which is preliminary data.</text>
</comment>
<dbReference type="RefSeq" id="WP_203916059.1">
    <property type="nucleotide sequence ID" value="NZ_BONZ01000006.1"/>
</dbReference>
<dbReference type="Pfam" id="PF01471">
    <property type="entry name" value="PG_binding_1"/>
    <property type="match status" value="1"/>
</dbReference>
<feature type="region of interest" description="Disordered" evidence="3">
    <location>
        <begin position="1"/>
        <end position="74"/>
    </location>
</feature>
<feature type="compositionally biased region" description="Low complexity" evidence="3">
    <location>
        <begin position="29"/>
        <end position="38"/>
    </location>
</feature>
<evidence type="ECO:0000256" key="3">
    <source>
        <dbReference type="SAM" id="MobiDB-lite"/>
    </source>
</evidence>
<dbReference type="EMBL" id="BONZ01000006">
    <property type="protein sequence ID" value="GIH12357.1"/>
    <property type="molecule type" value="Genomic_DNA"/>
</dbReference>
<sequence length="442" mass="43853">MTGAPGTDERAVAPAGDDPAFPPGGGSAAGAHNGDSSGASGGDPHGGRDGDSSSAPDGHSERGQHSGRRAGRERRRLRRALAGAAAIAVAGSAAAIGYAATARPHDNAAVAGTVPSTTAPVTRGTVTETVKVAGTLGFDGDFPVVNQYAPGVLTGLPELGATVARGGTLYRIANHPVRLLYGAVPAYRGFASGMPDGPDVAQLEANLVALGFDRSHAITVDNHFTAATASAIRRWQASWGVPAGHRTGTLEPGEVVFLPGALRVSQAQAALGTTVAPGAPVLTGTSTSRVVTVDLTTDQQSLVHQGDRVQVSIANGAPVAGTVSRIGRVATAPTSDNGPAGGTGGDSGPATVPVTVTLTPPPGAADLDQAPAQVSIVVDEHPDVLLVPVTALLARPGGGYQVRLASGGYLAVQPGLFDDDTGTVEVTGAGLTTGDRVEVPAS</sequence>
<evidence type="ECO:0000313" key="6">
    <source>
        <dbReference type="EMBL" id="GIH12357.1"/>
    </source>
</evidence>
<dbReference type="SUPFAM" id="SSF47090">
    <property type="entry name" value="PGBD-like"/>
    <property type="match status" value="1"/>
</dbReference>
<dbReference type="InterPro" id="IPR050465">
    <property type="entry name" value="UPF0194_transport"/>
</dbReference>
<evidence type="ECO:0000256" key="2">
    <source>
        <dbReference type="ARBA" id="ARBA00023054"/>
    </source>
</evidence>
<comment type="subcellular location">
    <subcellularLocation>
        <location evidence="1">Cell envelope</location>
    </subcellularLocation>
</comment>
<dbReference type="InterPro" id="IPR036366">
    <property type="entry name" value="PGBDSf"/>
</dbReference>
<dbReference type="Proteomes" id="UP000642748">
    <property type="component" value="Unassembled WGS sequence"/>
</dbReference>
<keyword evidence="4" id="KW-0812">Transmembrane</keyword>
<feature type="transmembrane region" description="Helical" evidence="4">
    <location>
        <begin position="80"/>
        <end position="100"/>
    </location>
</feature>
<evidence type="ECO:0000256" key="1">
    <source>
        <dbReference type="ARBA" id="ARBA00004196"/>
    </source>
</evidence>
<keyword evidence="4" id="KW-1133">Transmembrane helix</keyword>
<organism evidence="6 7">
    <name type="scientific">Rugosimonospora africana</name>
    <dbReference type="NCBI Taxonomy" id="556532"/>
    <lineage>
        <taxon>Bacteria</taxon>
        <taxon>Bacillati</taxon>
        <taxon>Actinomycetota</taxon>
        <taxon>Actinomycetes</taxon>
        <taxon>Micromonosporales</taxon>
        <taxon>Micromonosporaceae</taxon>
        <taxon>Rugosimonospora</taxon>
    </lineage>
</organism>
<keyword evidence="7" id="KW-1185">Reference proteome</keyword>
<accession>A0A8J3VN16</accession>
<keyword evidence="2" id="KW-0175">Coiled coil</keyword>
<evidence type="ECO:0000259" key="5">
    <source>
        <dbReference type="Pfam" id="PF01471"/>
    </source>
</evidence>
<dbReference type="Gene3D" id="2.40.420.20">
    <property type="match status" value="1"/>
</dbReference>
<feature type="compositionally biased region" description="Basic residues" evidence="3">
    <location>
        <begin position="65"/>
        <end position="74"/>
    </location>
</feature>
<dbReference type="GO" id="GO:0030313">
    <property type="term" value="C:cell envelope"/>
    <property type="evidence" value="ECO:0007669"/>
    <property type="project" value="UniProtKB-SubCell"/>
</dbReference>
<dbReference type="PANTHER" id="PTHR32347">
    <property type="entry name" value="EFFLUX SYSTEM COMPONENT YKNX-RELATED"/>
    <property type="match status" value="1"/>
</dbReference>
<dbReference type="InterPro" id="IPR036365">
    <property type="entry name" value="PGBD-like_sf"/>
</dbReference>
<dbReference type="AlphaFoldDB" id="A0A8J3VN16"/>
<feature type="domain" description="Peptidoglycan binding-like" evidence="5">
    <location>
        <begin position="197"/>
        <end position="241"/>
    </location>
</feature>
<protein>
    <recommendedName>
        <fullName evidence="5">Peptidoglycan binding-like domain-containing protein</fullName>
    </recommendedName>
</protein>
<keyword evidence="4" id="KW-0472">Membrane</keyword>
<dbReference type="Gene3D" id="1.10.101.10">
    <property type="entry name" value="PGBD-like superfamily/PGBD"/>
    <property type="match status" value="1"/>
</dbReference>
<proteinExistence type="predicted"/>
<name>A0A8J3VN16_9ACTN</name>
<evidence type="ECO:0000256" key="4">
    <source>
        <dbReference type="SAM" id="Phobius"/>
    </source>
</evidence>
<evidence type="ECO:0000313" key="7">
    <source>
        <dbReference type="Proteomes" id="UP000642748"/>
    </source>
</evidence>